<sequence>ACGGLSPLFLCVCAELSLVESGGGLRAPGDSVHLSCQGSGFSFGDYNVRWYRQAPSGKHRRAQAIQALF</sequence>
<accession>A0A8B9C340</accession>
<keyword evidence="1" id="KW-0732">Signal</keyword>
<dbReference type="InterPro" id="IPR036179">
    <property type="entry name" value="Ig-like_dom_sf"/>
</dbReference>
<organism evidence="2 3">
    <name type="scientific">Anser brachyrhynchus</name>
    <name type="common">Pink-footed goose</name>
    <dbReference type="NCBI Taxonomy" id="132585"/>
    <lineage>
        <taxon>Eukaryota</taxon>
        <taxon>Metazoa</taxon>
        <taxon>Chordata</taxon>
        <taxon>Craniata</taxon>
        <taxon>Vertebrata</taxon>
        <taxon>Euteleostomi</taxon>
        <taxon>Archelosauria</taxon>
        <taxon>Archosauria</taxon>
        <taxon>Dinosauria</taxon>
        <taxon>Saurischia</taxon>
        <taxon>Theropoda</taxon>
        <taxon>Coelurosauria</taxon>
        <taxon>Aves</taxon>
        <taxon>Neognathae</taxon>
        <taxon>Galloanserae</taxon>
        <taxon>Anseriformes</taxon>
        <taxon>Anatidae</taxon>
        <taxon>Anserinae</taxon>
        <taxon>Anser</taxon>
    </lineage>
</organism>
<dbReference type="PANTHER" id="PTHR23266">
    <property type="entry name" value="IMMUNOGLOBULIN HEAVY CHAIN"/>
    <property type="match status" value="1"/>
</dbReference>
<name>A0A8B9C340_9AVES</name>
<feature type="signal peptide" evidence="1">
    <location>
        <begin position="1"/>
        <end position="21"/>
    </location>
</feature>
<feature type="chain" id="PRO_5034771673" description="Ig-like domain-containing protein" evidence="1">
    <location>
        <begin position="22"/>
        <end position="69"/>
    </location>
</feature>
<protein>
    <recommendedName>
        <fullName evidence="4">Ig-like domain-containing protein</fullName>
    </recommendedName>
</protein>
<dbReference type="AlphaFoldDB" id="A0A8B9C340"/>
<dbReference type="InterPro" id="IPR013783">
    <property type="entry name" value="Ig-like_fold"/>
</dbReference>
<dbReference type="InterPro" id="IPR050199">
    <property type="entry name" value="IgHV"/>
</dbReference>
<evidence type="ECO:0000256" key="1">
    <source>
        <dbReference type="SAM" id="SignalP"/>
    </source>
</evidence>
<dbReference type="Ensembl" id="ENSABRT00000019390.1">
    <property type="protein sequence ID" value="ENSABRP00000013581.1"/>
    <property type="gene ID" value="ENSABRG00000012058.1"/>
</dbReference>
<reference evidence="2" key="2">
    <citation type="submission" date="2025-09" db="UniProtKB">
        <authorList>
            <consortium name="Ensembl"/>
        </authorList>
    </citation>
    <scope>IDENTIFICATION</scope>
</reference>
<evidence type="ECO:0000313" key="3">
    <source>
        <dbReference type="Proteomes" id="UP000694426"/>
    </source>
</evidence>
<dbReference type="SUPFAM" id="SSF48726">
    <property type="entry name" value="Immunoglobulin"/>
    <property type="match status" value="1"/>
</dbReference>
<evidence type="ECO:0000313" key="2">
    <source>
        <dbReference type="Ensembl" id="ENSABRP00000013581.1"/>
    </source>
</evidence>
<reference evidence="2" key="1">
    <citation type="submission" date="2025-08" db="UniProtKB">
        <authorList>
            <consortium name="Ensembl"/>
        </authorList>
    </citation>
    <scope>IDENTIFICATION</scope>
</reference>
<dbReference type="Gene3D" id="2.60.40.10">
    <property type="entry name" value="Immunoglobulins"/>
    <property type="match status" value="1"/>
</dbReference>
<keyword evidence="3" id="KW-1185">Reference proteome</keyword>
<dbReference type="Proteomes" id="UP000694426">
    <property type="component" value="Unplaced"/>
</dbReference>
<evidence type="ECO:0008006" key="4">
    <source>
        <dbReference type="Google" id="ProtNLM"/>
    </source>
</evidence>
<proteinExistence type="predicted"/>